<dbReference type="Proteomes" id="UP000295110">
    <property type="component" value="Unassembled WGS sequence"/>
</dbReference>
<feature type="domain" description="Glycosyltransferase subfamily 4-like N-terminal" evidence="1">
    <location>
        <begin position="33"/>
        <end position="182"/>
    </location>
</feature>
<comment type="caution">
    <text evidence="2">The sequence shown here is derived from an EMBL/GenBank/DDBJ whole genome shotgun (WGS) entry which is preliminary data.</text>
</comment>
<dbReference type="CDD" id="cd03801">
    <property type="entry name" value="GT4_PimA-like"/>
    <property type="match status" value="1"/>
</dbReference>
<keyword evidence="3" id="KW-1185">Reference proteome</keyword>
<proteinExistence type="predicted"/>
<gene>
    <name evidence="2" type="ORF">EV671_102044</name>
</gene>
<accession>A0A4R3UR68</accession>
<dbReference type="PANTHER" id="PTHR12526">
    <property type="entry name" value="GLYCOSYLTRANSFERASE"/>
    <property type="match status" value="1"/>
</dbReference>
<dbReference type="EMBL" id="SMBU01000020">
    <property type="protein sequence ID" value="TCU93083.1"/>
    <property type="molecule type" value="Genomic_DNA"/>
</dbReference>
<dbReference type="Pfam" id="PF13692">
    <property type="entry name" value="Glyco_trans_1_4"/>
    <property type="match status" value="1"/>
</dbReference>
<dbReference type="GO" id="GO:0016757">
    <property type="term" value="F:glycosyltransferase activity"/>
    <property type="evidence" value="ECO:0007669"/>
    <property type="project" value="UniProtKB-ARBA"/>
</dbReference>
<reference evidence="2 3" key="1">
    <citation type="submission" date="2019-03" db="EMBL/GenBank/DDBJ databases">
        <title>Genomic Encyclopedia of Type Strains, Phase IV (KMG-IV): sequencing the most valuable type-strain genomes for metagenomic binning, comparative biology and taxonomic classification.</title>
        <authorList>
            <person name="Goeker M."/>
        </authorList>
    </citation>
    <scope>NUCLEOTIDE SEQUENCE [LARGE SCALE GENOMIC DNA]</scope>
    <source>
        <strain evidence="2 3">DSM 654</strain>
    </source>
</reference>
<name>A0A4R3UR68_ROSSA</name>
<dbReference type="SUPFAM" id="SSF53756">
    <property type="entry name" value="UDP-Glycosyltransferase/glycogen phosphorylase"/>
    <property type="match status" value="1"/>
</dbReference>
<evidence type="ECO:0000313" key="2">
    <source>
        <dbReference type="EMBL" id="TCU93083.1"/>
    </source>
</evidence>
<evidence type="ECO:0000313" key="3">
    <source>
        <dbReference type="Proteomes" id="UP000295110"/>
    </source>
</evidence>
<dbReference type="Gene3D" id="3.40.50.2000">
    <property type="entry name" value="Glycogen Phosphorylase B"/>
    <property type="match status" value="2"/>
</dbReference>
<dbReference type="OrthoDB" id="509705at2"/>
<organism evidence="2 3">
    <name type="scientific">Roseateles saccharophilus</name>
    <name type="common">Pseudomonas saccharophila</name>
    <dbReference type="NCBI Taxonomy" id="304"/>
    <lineage>
        <taxon>Bacteria</taxon>
        <taxon>Pseudomonadati</taxon>
        <taxon>Pseudomonadota</taxon>
        <taxon>Betaproteobacteria</taxon>
        <taxon>Burkholderiales</taxon>
        <taxon>Sphaerotilaceae</taxon>
        <taxon>Roseateles</taxon>
    </lineage>
</organism>
<evidence type="ECO:0000259" key="1">
    <source>
        <dbReference type="Pfam" id="PF13439"/>
    </source>
</evidence>
<keyword evidence="2" id="KW-0808">Transferase</keyword>
<dbReference type="InterPro" id="IPR028098">
    <property type="entry name" value="Glyco_trans_4-like_N"/>
</dbReference>
<dbReference type="Pfam" id="PF13439">
    <property type="entry name" value="Glyco_transf_4"/>
    <property type="match status" value="1"/>
</dbReference>
<dbReference type="RefSeq" id="WP_132573620.1">
    <property type="nucleotide sequence ID" value="NZ_CBCSGL010000014.1"/>
</dbReference>
<dbReference type="AlphaFoldDB" id="A0A4R3UR68"/>
<protein>
    <submittedName>
        <fullName evidence="2">Glycosyltransferase involved in cell wall biosynthesis</fullName>
    </submittedName>
</protein>
<sequence>MTPLVLVDMAVERRSPAGSCVRLQALALCRQRPVVVVTGGCDLPEQPGLRVVRVALPRGPVLLRYLVFQWQAARALRRLLPAMPAATQVQCTQGQWPGAQVSYAHFCHTAYLAGDWAQAGVGPLRRWARWLNHRFNAWTEARAFARAQAVVVPSKGLARRLEQVFPALQGRVKVVANPVDLSGFQRPEEFDRIGRRAELGLEPGALVLSFVALGNFEHKGLGLLITALGRLDSAQRRQLQVLVVGGQPGEVARYQELAGQAGVAGRLVFAGLQKDVRPFLWASDAFTLPSAYETFSLAALQASAAGLPVLVSQGLHGTEDYVQDGEEGWFVERSVEGLARGLVRVTQDAARLPRMAQQAMVAVQRFSEPAFQAAWIDFYAARG</sequence>